<dbReference type="EMBL" id="JAPDPI010000008">
    <property type="protein sequence ID" value="MCW3805182.1"/>
    <property type="molecule type" value="Genomic_DNA"/>
</dbReference>
<proteinExistence type="predicted"/>
<keyword evidence="2" id="KW-1185">Reference proteome</keyword>
<evidence type="ECO:0000313" key="2">
    <source>
        <dbReference type="Proteomes" id="UP001207408"/>
    </source>
</evidence>
<name>A0AAE3MCS4_9BACT</name>
<dbReference type="RefSeq" id="WP_301198471.1">
    <property type="nucleotide sequence ID" value="NZ_JAPDPI010000008.1"/>
</dbReference>
<sequence length="337" mass="38200">MKILYAIQGTGNGHVARALDVIPILKKIGKVDLVLSGNQSDIQLPWEVKYRLHGASFIFGKQGGVDFWKTIKNISFSNFFYEMLKVPVRDYDLVINDFEPVVAWSCKLKLKQCIGISHQSAVLHKNAPKPKVQSLIGKLILKYYAPTNKNYGFHFKTLGDGFFTPVIRKDIRAVMPTENNHFTVYLPSYSDETIVGFLKDYGEVNWEVFSKHNKKPFVFKNVKVQPVDKTGFVSSMVSSKGVLCNAGFETPAEALFLKKKLCVLPMKGQYEQQCNAEMLRSMGVPVFDTLQSVDKEQFKQWLDNDETVNVDYADDTDWIISTIVRAHSGHVKEPVFA</sequence>
<accession>A0AAE3MCS4</accession>
<organism evidence="1 2">
    <name type="scientific">Plebeiibacterium marinum</name>
    <dbReference type="NCBI Taxonomy" id="2992111"/>
    <lineage>
        <taxon>Bacteria</taxon>
        <taxon>Pseudomonadati</taxon>
        <taxon>Bacteroidota</taxon>
        <taxon>Bacteroidia</taxon>
        <taxon>Marinilabiliales</taxon>
        <taxon>Marinilabiliaceae</taxon>
        <taxon>Plebeiibacterium</taxon>
    </lineage>
</organism>
<gene>
    <name evidence="1" type="ORF">OM074_06060</name>
</gene>
<keyword evidence="1" id="KW-0808">Transferase</keyword>
<comment type="caution">
    <text evidence="1">The sequence shown here is derived from an EMBL/GenBank/DDBJ whole genome shotgun (WGS) entry which is preliminary data.</text>
</comment>
<dbReference type="Pfam" id="PF13528">
    <property type="entry name" value="Glyco_trans_1_3"/>
    <property type="match status" value="1"/>
</dbReference>
<reference evidence="1" key="1">
    <citation type="submission" date="2022-10" db="EMBL/GenBank/DDBJ databases">
        <authorList>
            <person name="Yu W.X."/>
        </authorList>
    </citation>
    <scope>NUCLEOTIDE SEQUENCE</scope>
    <source>
        <strain evidence="1">D04</strain>
    </source>
</reference>
<dbReference type="AlphaFoldDB" id="A0AAE3MCS4"/>
<dbReference type="Proteomes" id="UP001207408">
    <property type="component" value="Unassembled WGS sequence"/>
</dbReference>
<evidence type="ECO:0000313" key="1">
    <source>
        <dbReference type="EMBL" id="MCW3805182.1"/>
    </source>
</evidence>
<dbReference type="GO" id="GO:0016740">
    <property type="term" value="F:transferase activity"/>
    <property type="evidence" value="ECO:0007669"/>
    <property type="project" value="UniProtKB-KW"/>
</dbReference>
<protein>
    <submittedName>
        <fullName evidence="1">Glycosyl transferase</fullName>
    </submittedName>
</protein>